<protein>
    <submittedName>
        <fullName evidence="1">Uncharacterized protein</fullName>
    </submittedName>
</protein>
<dbReference type="EMBL" id="LR797355">
    <property type="protein sequence ID" value="CAB4205311.1"/>
    <property type="molecule type" value="Genomic_DNA"/>
</dbReference>
<organism evidence="1">
    <name type="scientific">uncultured Caudovirales phage</name>
    <dbReference type="NCBI Taxonomy" id="2100421"/>
    <lineage>
        <taxon>Viruses</taxon>
        <taxon>Duplodnaviria</taxon>
        <taxon>Heunggongvirae</taxon>
        <taxon>Uroviricota</taxon>
        <taxon>Caudoviricetes</taxon>
        <taxon>Peduoviridae</taxon>
        <taxon>Maltschvirus</taxon>
        <taxon>Maltschvirus maltsch</taxon>
    </lineage>
</organism>
<gene>
    <name evidence="1" type="ORF">UFOVP1287_50</name>
    <name evidence="2" type="ORF">UFOVP1408_63</name>
</gene>
<sequence length="493" mass="54497">METVKLKGFAPDLDPMTPGIFADCNEIIPSPRGYEPLPGRELKLPALPNVCRGAMLSYDMSGLGRIVAGTPVHLWIQQAGGWESADRPSGYDEAVSTATWRFCQYGNYTIAVNGIVEPQLLKTGEKKFSNLGGSPPKGTFVETAAYFLFLFAPPGAPNQWWCSGLGNPENWTTDLSSQSANGTLVQTPGAIVGARALGENIVVYKRHSIYIGQYVGPPYVWAFKATSTEAGAIGNEAIVAIADSHVFIGDNQFYILNGGGPPQKLETPLTNWFFTDELDRRFEERVVGWWDRHKDIVFWHYSSKANATPRTTLDSWIAWNMRSNSWTRGKMNVEAVAHVQTATAPALTYDEFGTILQRYDDANSLGYQDPSITGPKDTTVGIFLNDHAFYTLTGTPETSYFVTSDMGDPSQYTMVRRIKPLFARYPTAPVSASLSLKENLGGSTRSGQMSSHNRDTGWINLRQTAKLHRMRLNFQGDFEMLSFSYDAVAQGTR</sequence>
<evidence type="ECO:0000313" key="1">
    <source>
        <dbReference type="EMBL" id="CAB4196076.1"/>
    </source>
</evidence>
<name>A0A6J5RP89_9CAUD</name>
<dbReference type="EMBL" id="LR797239">
    <property type="protein sequence ID" value="CAB4196076.1"/>
    <property type="molecule type" value="Genomic_DNA"/>
</dbReference>
<accession>A0A6J5RP89</accession>
<proteinExistence type="predicted"/>
<evidence type="ECO:0000313" key="2">
    <source>
        <dbReference type="EMBL" id="CAB4205311.1"/>
    </source>
</evidence>
<reference evidence="1" key="1">
    <citation type="submission" date="2020-05" db="EMBL/GenBank/DDBJ databases">
        <authorList>
            <person name="Chiriac C."/>
            <person name="Salcher M."/>
            <person name="Ghai R."/>
            <person name="Kavagutti S V."/>
        </authorList>
    </citation>
    <scope>NUCLEOTIDE SEQUENCE</scope>
</reference>